<keyword evidence="2" id="KW-0503">Monooxygenase</keyword>
<keyword evidence="2" id="KW-0560">Oxidoreductase</keyword>
<dbReference type="SUPFAM" id="SSF51905">
    <property type="entry name" value="FAD/NAD(P)-binding domain"/>
    <property type="match status" value="1"/>
</dbReference>
<dbReference type="InterPro" id="IPR036188">
    <property type="entry name" value="FAD/NAD-bd_sf"/>
</dbReference>
<dbReference type="Proteomes" id="UP001141629">
    <property type="component" value="Unassembled WGS sequence"/>
</dbReference>
<dbReference type="Pfam" id="PF01494">
    <property type="entry name" value="FAD_binding_3"/>
    <property type="match status" value="1"/>
</dbReference>
<reference evidence="2" key="1">
    <citation type="submission" date="2020-07" db="EMBL/GenBank/DDBJ databases">
        <authorList>
            <person name="Pettersson B.M.F."/>
            <person name="Behra P.R.K."/>
            <person name="Ramesh M."/>
            <person name="Das S."/>
            <person name="Dasgupta S."/>
            <person name="Kirsebom L.A."/>
        </authorList>
    </citation>
    <scope>NUCLEOTIDE SEQUENCE</scope>
    <source>
        <strain evidence="2">DSM 44838</strain>
    </source>
</reference>
<reference evidence="2" key="2">
    <citation type="journal article" date="2022" name="BMC Genomics">
        <title>Comparative genome analysis of mycobacteria focusing on tRNA and non-coding RNA.</title>
        <authorList>
            <person name="Behra P.R.K."/>
            <person name="Pettersson B.M.F."/>
            <person name="Ramesh M."/>
            <person name="Das S."/>
            <person name="Dasgupta S."/>
            <person name="Kirsebom L.A."/>
        </authorList>
    </citation>
    <scope>NUCLEOTIDE SEQUENCE</scope>
    <source>
        <strain evidence="2">DSM 44838</strain>
    </source>
</reference>
<keyword evidence="3" id="KW-1185">Reference proteome</keyword>
<dbReference type="EMBL" id="JACKVK010000020">
    <property type="protein sequence ID" value="MCV7424565.1"/>
    <property type="molecule type" value="Genomic_DNA"/>
</dbReference>
<feature type="domain" description="FAD-binding" evidence="1">
    <location>
        <begin position="8"/>
        <end position="321"/>
    </location>
</feature>
<dbReference type="PRINTS" id="PR00420">
    <property type="entry name" value="RNGMNOXGNASE"/>
</dbReference>
<dbReference type="Gene3D" id="3.30.9.10">
    <property type="entry name" value="D-Amino Acid Oxidase, subunit A, domain 2"/>
    <property type="match status" value="1"/>
</dbReference>
<dbReference type="PANTHER" id="PTHR46865">
    <property type="entry name" value="OXIDOREDUCTASE-RELATED"/>
    <property type="match status" value="1"/>
</dbReference>
<protein>
    <submittedName>
        <fullName evidence="2">FAD-dependent monooxygenase</fullName>
    </submittedName>
</protein>
<comment type="caution">
    <text evidence="2">The sequence shown here is derived from an EMBL/GenBank/DDBJ whole genome shotgun (WGS) entry which is preliminary data.</text>
</comment>
<dbReference type="InterPro" id="IPR051704">
    <property type="entry name" value="FAD_aromatic-hydroxylase"/>
</dbReference>
<organism evidence="2 3">
    <name type="scientific">Mycobacterium yunnanensis</name>
    <dbReference type="NCBI Taxonomy" id="368477"/>
    <lineage>
        <taxon>Bacteria</taxon>
        <taxon>Bacillati</taxon>
        <taxon>Actinomycetota</taxon>
        <taxon>Actinomycetes</taxon>
        <taxon>Mycobacteriales</taxon>
        <taxon>Mycobacteriaceae</taxon>
        <taxon>Mycobacterium</taxon>
    </lineage>
</organism>
<proteinExistence type="predicted"/>
<accession>A0A9X3BWP9</accession>
<dbReference type="Gene3D" id="3.50.50.60">
    <property type="entry name" value="FAD/NAD(P)-binding domain"/>
    <property type="match status" value="1"/>
</dbReference>
<evidence type="ECO:0000313" key="3">
    <source>
        <dbReference type="Proteomes" id="UP001141629"/>
    </source>
</evidence>
<dbReference type="PANTHER" id="PTHR46865:SF2">
    <property type="entry name" value="MONOOXYGENASE"/>
    <property type="match status" value="1"/>
</dbReference>
<dbReference type="RefSeq" id="WP_263999641.1">
    <property type="nucleotide sequence ID" value="NZ_JACKVK010000020.1"/>
</dbReference>
<dbReference type="GO" id="GO:0004497">
    <property type="term" value="F:monooxygenase activity"/>
    <property type="evidence" value="ECO:0007669"/>
    <property type="project" value="UniProtKB-KW"/>
</dbReference>
<evidence type="ECO:0000313" key="2">
    <source>
        <dbReference type="EMBL" id="MCV7424565.1"/>
    </source>
</evidence>
<gene>
    <name evidence="2" type="ORF">H7K45_28895</name>
</gene>
<dbReference type="GO" id="GO:0071949">
    <property type="term" value="F:FAD binding"/>
    <property type="evidence" value="ECO:0007669"/>
    <property type="project" value="InterPro"/>
</dbReference>
<dbReference type="AlphaFoldDB" id="A0A9X3BWP9"/>
<sequence length="374" mass="40995">MQSARGSALVSGASLSGLATGFWLHRLGYAVTIVEAAPDLRRGGTAVNIQDECVDVVRRMGLLDDVRRHQLSLRRWEFKNADDVTERTIVVRGDDDSPPERDVEIERDVLLDLLFGAVEEDVDVVFGDSVAALNVVDGRAQVTFARGGTATYDVVIGCDGMHSGIRRLCFGPEARYSHFMGRYYSVSIVDELLIERGTMHMFNVPGRAVMLNAYQDKTDVIFVFATDDKIAYDRRDQRQQQRVIAERFADAGWRTAELLAAVDAAPNFYFDELAQIRMPSWSTGPVALVGDAGYCASPAAGQGGSLALGGAAALATALEEHDGQLEPAFRAYEGRLRPLIERVQEEATRFGLDMLVPMTEEAIRARNDGVGSPF</sequence>
<dbReference type="InterPro" id="IPR002938">
    <property type="entry name" value="FAD-bd"/>
</dbReference>
<evidence type="ECO:0000259" key="1">
    <source>
        <dbReference type="Pfam" id="PF01494"/>
    </source>
</evidence>
<name>A0A9X3BWP9_9MYCO</name>